<dbReference type="AlphaFoldDB" id="A0A2W2AHJ7"/>
<keyword evidence="1" id="KW-0732">Signal</keyword>
<keyword evidence="3" id="KW-1185">Reference proteome</keyword>
<evidence type="ECO:0000313" key="2">
    <source>
        <dbReference type="EMBL" id="PZF73022.1"/>
    </source>
</evidence>
<dbReference type="InterPro" id="IPR021457">
    <property type="entry name" value="DUF3108"/>
</dbReference>
<dbReference type="Proteomes" id="UP000248745">
    <property type="component" value="Unassembled WGS sequence"/>
</dbReference>
<dbReference type="RefSeq" id="WP_110999054.1">
    <property type="nucleotide sequence ID" value="NZ_QKTW01000016.1"/>
</dbReference>
<dbReference type="Pfam" id="PF11306">
    <property type="entry name" value="DUF3108"/>
    <property type="match status" value="1"/>
</dbReference>
<feature type="chain" id="PRO_5016136614" evidence="1">
    <location>
        <begin position="24"/>
        <end position="267"/>
    </location>
</feature>
<dbReference type="EMBL" id="QKTW01000016">
    <property type="protein sequence ID" value="PZF73022.1"/>
    <property type="molecule type" value="Genomic_DNA"/>
</dbReference>
<organism evidence="2 3">
    <name type="scientific">Taibaiella soli</name>
    <dbReference type="NCBI Taxonomy" id="1649169"/>
    <lineage>
        <taxon>Bacteria</taxon>
        <taxon>Pseudomonadati</taxon>
        <taxon>Bacteroidota</taxon>
        <taxon>Chitinophagia</taxon>
        <taxon>Chitinophagales</taxon>
        <taxon>Chitinophagaceae</taxon>
        <taxon>Taibaiella</taxon>
    </lineage>
</organism>
<reference evidence="2 3" key="1">
    <citation type="submission" date="2018-06" db="EMBL/GenBank/DDBJ databases">
        <title>Mucibacter soli gen. nov., sp. nov., a new member of the family Chitinophagaceae producing mucin.</title>
        <authorList>
            <person name="Kim M.-K."/>
            <person name="Park S."/>
            <person name="Kim T.-S."/>
            <person name="Joung Y."/>
            <person name="Han J.-H."/>
            <person name="Kim S.B."/>
        </authorList>
    </citation>
    <scope>NUCLEOTIDE SEQUENCE [LARGE SCALE GENOMIC DNA]</scope>
    <source>
        <strain evidence="2 3">R1-15</strain>
    </source>
</reference>
<name>A0A2W2AHJ7_9BACT</name>
<evidence type="ECO:0000256" key="1">
    <source>
        <dbReference type="SAM" id="SignalP"/>
    </source>
</evidence>
<sequence>MNWFLKISLAVCLCTMMTLPAIAQNEFCGLTNISFQEGEKLFFKVYYNMGRIWVGAGDASFTTTLETYNNRKVYHVVGDGRTQKSYEWFYKVRDIYETYIDAETMLPLKFVRNVNEGGFKIYNNVSFNHNIGQAVSTHGIYDVPKCVQDVLSAIYYARNIDYNKYQPGAKIPFSMFLDDQVYNLYIRYVGKEKIETRYGTFNAIKITPLLIEGTIFKGGEKMAVWVTDDNNHLPVRVDSPILVGSIKVDLIGYDKLRNPLTGLISKQ</sequence>
<gene>
    <name evidence="2" type="ORF">DN068_11475</name>
</gene>
<protein>
    <submittedName>
        <fullName evidence="2">DUF3108 domain-containing protein</fullName>
    </submittedName>
</protein>
<comment type="caution">
    <text evidence="2">The sequence shown here is derived from an EMBL/GenBank/DDBJ whole genome shotgun (WGS) entry which is preliminary data.</text>
</comment>
<accession>A0A2W2AHJ7</accession>
<dbReference type="OrthoDB" id="9808473at2"/>
<evidence type="ECO:0000313" key="3">
    <source>
        <dbReference type="Proteomes" id="UP000248745"/>
    </source>
</evidence>
<feature type="signal peptide" evidence="1">
    <location>
        <begin position="1"/>
        <end position="23"/>
    </location>
</feature>
<proteinExistence type="predicted"/>